<dbReference type="GO" id="GO:0007017">
    <property type="term" value="P:microtubule-based process"/>
    <property type="evidence" value="ECO:0007669"/>
    <property type="project" value="InterPro"/>
</dbReference>
<dbReference type="Gene3D" id="3.30.740.10">
    <property type="entry name" value="Protein Inhibitor Of Neuronal Nitric Oxide Synthase"/>
    <property type="match status" value="1"/>
</dbReference>
<dbReference type="GO" id="GO:0030286">
    <property type="term" value="C:dynein complex"/>
    <property type="evidence" value="ECO:0007669"/>
    <property type="project" value="InterPro"/>
</dbReference>
<dbReference type="Pfam" id="PF01221">
    <property type="entry name" value="Dynein_light"/>
    <property type="match status" value="1"/>
</dbReference>
<feature type="region of interest" description="Disordered" evidence="1">
    <location>
        <begin position="1"/>
        <end position="32"/>
    </location>
</feature>
<feature type="compositionally biased region" description="Basic and acidic residues" evidence="1">
    <location>
        <begin position="23"/>
        <end position="32"/>
    </location>
</feature>
<keyword evidence="2" id="KW-1185">Reference proteome</keyword>
<dbReference type="SUPFAM" id="SSF54648">
    <property type="entry name" value="DLC"/>
    <property type="match status" value="1"/>
</dbReference>
<proteinExistence type="predicted"/>
<dbReference type="InterPro" id="IPR037177">
    <property type="entry name" value="DLC_sf"/>
</dbReference>
<dbReference type="Proteomes" id="UP000095287">
    <property type="component" value="Unplaced"/>
</dbReference>
<organism evidence="2 3">
    <name type="scientific">Steinernema glaseri</name>
    <dbReference type="NCBI Taxonomy" id="37863"/>
    <lineage>
        <taxon>Eukaryota</taxon>
        <taxon>Metazoa</taxon>
        <taxon>Ecdysozoa</taxon>
        <taxon>Nematoda</taxon>
        <taxon>Chromadorea</taxon>
        <taxon>Rhabditida</taxon>
        <taxon>Tylenchina</taxon>
        <taxon>Panagrolaimomorpha</taxon>
        <taxon>Strongyloidoidea</taxon>
        <taxon>Steinernematidae</taxon>
        <taxon>Steinernema</taxon>
    </lineage>
</organism>
<feature type="compositionally biased region" description="Basic residues" evidence="1">
    <location>
        <begin position="1"/>
        <end position="22"/>
    </location>
</feature>
<dbReference type="WBParaSite" id="L893_g12109.t1">
    <property type="protein sequence ID" value="L893_g12109.t1"/>
    <property type="gene ID" value="L893_g12109"/>
</dbReference>
<protein>
    <submittedName>
        <fullName evidence="3">BLOC-1-related complex subunit 7</fullName>
    </submittedName>
</protein>
<accession>A0A1I7Y341</accession>
<sequence length="85" mass="9834">MFQLHRKRFSVRRNTSKRWRAAHSKEPGATEKDWDPTLVIKATNMTEEMQRQALEVSHAALTANNVENKVASQIKAQFDEMHGEL</sequence>
<evidence type="ECO:0000256" key="1">
    <source>
        <dbReference type="SAM" id="MobiDB-lite"/>
    </source>
</evidence>
<dbReference type="InterPro" id="IPR001372">
    <property type="entry name" value="Dynein_light_chain_typ-1/2"/>
</dbReference>
<name>A0A1I7Y341_9BILA</name>
<evidence type="ECO:0000313" key="2">
    <source>
        <dbReference type="Proteomes" id="UP000095287"/>
    </source>
</evidence>
<evidence type="ECO:0000313" key="3">
    <source>
        <dbReference type="WBParaSite" id="L893_g12109.t1"/>
    </source>
</evidence>
<dbReference type="AlphaFoldDB" id="A0A1I7Y341"/>
<reference evidence="3" key="1">
    <citation type="submission" date="2016-11" db="UniProtKB">
        <authorList>
            <consortium name="WormBaseParasite"/>
        </authorList>
    </citation>
    <scope>IDENTIFICATION</scope>
</reference>